<dbReference type="InterPro" id="IPR009057">
    <property type="entry name" value="Homeodomain-like_sf"/>
</dbReference>
<dbReference type="Proteomes" id="UP001595872">
    <property type="component" value="Unassembled WGS sequence"/>
</dbReference>
<dbReference type="PANTHER" id="PTHR30055">
    <property type="entry name" value="HTH-TYPE TRANSCRIPTIONAL REGULATOR RUTR"/>
    <property type="match status" value="1"/>
</dbReference>
<accession>A0ABV9U1H7</accession>
<dbReference type="RefSeq" id="WP_378257387.1">
    <property type="nucleotide sequence ID" value="NZ_JBHSIT010000005.1"/>
</dbReference>
<name>A0ABV9U1H7_9ACTN</name>
<dbReference type="InterPro" id="IPR011075">
    <property type="entry name" value="TetR_C"/>
</dbReference>
<keyword evidence="1" id="KW-0805">Transcription regulation</keyword>
<dbReference type="InterPro" id="IPR036271">
    <property type="entry name" value="Tet_transcr_reg_TetR-rel_C_sf"/>
</dbReference>
<dbReference type="InterPro" id="IPR001647">
    <property type="entry name" value="HTH_TetR"/>
</dbReference>
<evidence type="ECO:0000256" key="3">
    <source>
        <dbReference type="ARBA" id="ARBA00023163"/>
    </source>
</evidence>
<dbReference type="SUPFAM" id="SSF48498">
    <property type="entry name" value="Tetracyclin repressor-like, C-terminal domain"/>
    <property type="match status" value="1"/>
</dbReference>
<dbReference type="EMBL" id="JBHSIT010000005">
    <property type="protein sequence ID" value="MFC4909694.1"/>
    <property type="molecule type" value="Genomic_DNA"/>
</dbReference>
<comment type="caution">
    <text evidence="6">The sequence shown here is derived from an EMBL/GenBank/DDBJ whole genome shotgun (WGS) entry which is preliminary data.</text>
</comment>
<dbReference type="Gene3D" id="1.10.357.10">
    <property type="entry name" value="Tetracycline Repressor, domain 2"/>
    <property type="match status" value="1"/>
</dbReference>
<keyword evidence="3" id="KW-0804">Transcription</keyword>
<dbReference type="InterPro" id="IPR050109">
    <property type="entry name" value="HTH-type_TetR-like_transc_reg"/>
</dbReference>
<evidence type="ECO:0000259" key="5">
    <source>
        <dbReference type="PROSITE" id="PS50977"/>
    </source>
</evidence>
<dbReference type="PANTHER" id="PTHR30055:SF148">
    <property type="entry name" value="TETR-FAMILY TRANSCRIPTIONAL REGULATOR"/>
    <property type="match status" value="1"/>
</dbReference>
<feature type="domain" description="HTH tetR-type" evidence="5">
    <location>
        <begin position="8"/>
        <end position="68"/>
    </location>
</feature>
<dbReference type="Pfam" id="PF16859">
    <property type="entry name" value="TetR_C_11"/>
    <property type="match status" value="1"/>
</dbReference>
<evidence type="ECO:0000313" key="6">
    <source>
        <dbReference type="EMBL" id="MFC4909694.1"/>
    </source>
</evidence>
<keyword evidence="7" id="KW-1185">Reference proteome</keyword>
<evidence type="ECO:0000256" key="4">
    <source>
        <dbReference type="PROSITE-ProRule" id="PRU00335"/>
    </source>
</evidence>
<proteinExistence type="predicted"/>
<evidence type="ECO:0000256" key="1">
    <source>
        <dbReference type="ARBA" id="ARBA00023015"/>
    </source>
</evidence>
<dbReference type="Gene3D" id="1.10.10.60">
    <property type="entry name" value="Homeodomain-like"/>
    <property type="match status" value="1"/>
</dbReference>
<evidence type="ECO:0000313" key="7">
    <source>
        <dbReference type="Proteomes" id="UP001595872"/>
    </source>
</evidence>
<protein>
    <submittedName>
        <fullName evidence="6">TetR/AcrR family transcriptional regulator</fullName>
    </submittedName>
</protein>
<dbReference type="PROSITE" id="PS50977">
    <property type="entry name" value="HTH_TETR_2"/>
    <property type="match status" value="1"/>
</dbReference>
<keyword evidence="2 4" id="KW-0238">DNA-binding</keyword>
<sequence>MTGRPRDPAVDDAIRRAALELVGEHGYRGVSMEAIAARSGVSKQAIYRRHASKGEVMLDAQAAFARTRLPTPDTGDLREDLLALLEETFSGQRGVNGALNRALAAEALQDDAFSELLNERLIRQRRDAVRLILARARERGEVAHPSDDLLIDLVFGPMWYALLLDPGKLTAEYAATLTDAVLAVARSHGRPESRTNSPTSGNTAG</sequence>
<reference evidence="7" key="1">
    <citation type="journal article" date="2019" name="Int. J. Syst. Evol. Microbiol.">
        <title>The Global Catalogue of Microorganisms (GCM) 10K type strain sequencing project: providing services to taxonomists for standard genome sequencing and annotation.</title>
        <authorList>
            <consortium name="The Broad Institute Genomics Platform"/>
            <consortium name="The Broad Institute Genome Sequencing Center for Infectious Disease"/>
            <person name="Wu L."/>
            <person name="Ma J."/>
        </authorList>
    </citation>
    <scope>NUCLEOTIDE SEQUENCE [LARGE SCALE GENOMIC DNA]</scope>
    <source>
        <strain evidence="7">KLKA75</strain>
    </source>
</reference>
<feature type="DNA-binding region" description="H-T-H motif" evidence="4">
    <location>
        <begin position="31"/>
        <end position="50"/>
    </location>
</feature>
<dbReference type="Pfam" id="PF00440">
    <property type="entry name" value="TetR_N"/>
    <property type="match status" value="1"/>
</dbReference>
<organism evidence="6 7">
    <name type="scientific">Actinomadura gamaensis</name>
    <dbReference type="NCBI Taxonomy" id="1763541"/>
    <lineage>
        <taxon>Bacteria</taxon>
        <taxon>Bacillati</taxon>
        <taxon>Actinomycetota</taxon>
        <taxon>Actinomycetes</taxon>
        <taxon>Streptosporangiales</taxon>
        <taxon>Thermomonosporaceae</taxon>
        <taxon>Actinomadura</taxon>
    </lineage>
</organism>
<evidence type="ECO:0000256" key="2">
    <source>
        <dbReference type="ARBA" id="ARBA00023125"/>
    </source>
</evidence>
<dbReference type="PRINTS" id="PR00455">
    <property type="entry name" value="HTHTETR"/>
</dbReference>
<gene>
    <name evidence="6" type="ORF">ACFPCY_20390</name>
</gene>
<dbReference type="SUPFAM" id="SSF46689">
    <property type="entry name" value="Homeodomain-like"/>
    <property type="match status" value="1"/>
</dbReference>